<evidence type="ECO:0000313" key="3">
    <source>
        <dbReference type="Proteomes" id="UP001431532"/>
    </source>
</evidence>
<dbReference type="EMBL" id="JASCXW010000045">
    <property type="protein sequence ID" value="MDI6453685.1"/>
    <property type="molecule type" value="Genomic_DNA"/>
</dbReference>
<feature type="compositionally biased region" description="Polar residues" evidence="1">
    <location>
        <begin position="26"/>
        <end position="44"/>
    </location>
</feature>
<feature type="region of interest" description="Disordered" evidence="1">
    <location>
        <begin position="1"/>
        <end position="44"/>
    </location>
</feature>
<name>A0AAW6U9Y7_9MOLU</name>
<evidence type="ECO:0000313" key="2">
    <source>
        <dbReference type="EMBL" id="MDI6453685.1"/>
    </source>
</evidence>
<gene>
    <name evidence="2" type="ORF">QJ521_08920</name>
</gene>
<organism evidence="2 3">
    <name type="scientific">Peloplasma aerotolerans</name>
    <dbReference type="NCBI Taxonomy" id="3044389"/>
    <lineage>
        <taxon>Bacteria</taxon>
        <taxon>Bacillati</taxon>
        <taxon>Mycoplasmatota</taxon>
        <taxon>Mollicutes</taxon>
        <taxon>Acholeplasmatales</taxon>
        <taxon>Acholeplasmataceae</taxon>
        <taxon>Peloplasma</taxon>
    </lineage>
</organism>
<dbReference type="RefSeq" id="WP_282840133.1">
    <property type="nucleotide sequence ID" value="NZ_JASCXW010000045.1"/>
</dbReference>
<accession>A0AAW6U9Y7</accession>
<dbReference type="AlphaFoldDB" id="A0AAW6U9Y7"/>
<feature type="compositionally biased region" description="Basic and acidic residues" evidence="1">
    <location>
        <begin position="16"/>
        <end position="25"/>
    </location>
</feature>
<dbReference type="Proteomes" id="UP001431532">
    <property type="component" value="Unassembled WGS sequence"/>
</dbReference>
<keyword evidence="3" id="KW-1185">Reference proteome</keyword>
<sequence length="44" mass="4928">MTLKPGPKRVAQSTSKPDKRQRDNKNTPGNTNSLKPSKSTYIKK</sequence>
<proteinExistence type="predicted"/>
<reference evidence="2" key="1">
    <citation type="submission" date="2023-05" db="EMBL/GenBank/DDBJ databases">
        <title>Mariniplasma microaerophilum sp. nov., a novel anaerobic mollicute isolated from terrestrial mud volcano, Taman Peninsula, Russia.</title>
        <authorList>
            <person name="Khomyakova M.A."/>
            <person name="Merkel A.Y."/>
            <person name="Slobodkin A.I."/>
        </authorList>
    </citation>
    <scope>NUCLEOTIDE SEQUENCE</scope>
    <source>
        <strain evidence="2">M4Ah</strain>
    </source>
</reference>
<evidence type="ECO:0000256" key="1">
    <source>
        <dbReference type="SAM" id="MobiDB-lite"/>
    </source>
</evidence>
<comment type="caution">
    <text evidence="2">The sequence shown here is derived from an EMBL/GenBank/DDBJ whole genome shotgun (WGS) entry which is preliminary data.</text>
</comment>
<protein>
    <submittedName>
        <fullName evidence="2">Uncharacterized protein</fullName>
    </submittedName>
</protein>